<evidence type="ECO:0000256" key="1">
    <source>
        <dbReference type="SAM" id="MobiDB-lite"/>
    </source>
</evidence>
<protein>
    <recommendedName>
        <fullName evidence="4">Beta-galactosidase</fullName>
    </recommendedName>
</protein>
<comment type="caution">
    <text evidence="2">The sequence shown here is derived from an EMBL/GenBank/DDBJ whole genome shotgun (WGS) entry which is preliminary data.</text>
</comment>
<sequence>MCSQSNDTLIWLEGEQSREPHLVGDYYGDDAWEEWGFRLQETRTGGGLEMVSSNRGWPYRTRQLSNATLEVEWWAGGDAQWNITGTLQGSVLHWSRNLEYNSGDKYTRLPNYTSQPLHLTALDENPNITIVAVQCSELGRDQLQDLIQHMVQYEIKHVQLLMQSIGGTACFDAPSMSTVVQLNTDKVLFKTSSISVVRDPSNDPSEAVSGSDSLQFSSSGRGRLDIEEGWKNWCWRSPCDEDWMAPAPWHLIGRTVYVRPDRAILKATFRMSGATARGFDAQLVTYDLGTNTESDFASVAVHNFTQLTGDMNYHIDLNVSDLLDRTLLPPNQLLNLQSHGIRIDFHITNPGSTLATWLRDLAFGKPVSQIRRDPGRVRLSVRVFPEYTDKCVFFSDLSLPWESTKQHRIIDMGISVRITVTGELGYPSLQKLLQYIEAAVGIFALGDLVVNQIAKSGMFFPKQ</sequence>
<dbReference type="EMBL" id="CAUYUJ010017823">
    <property type="protein sequence ID" value="CAK0878190.1"/>
    <property type="molecule type" value="Genomic_DNA"/>
</dbReference>
<evidence type="ECO:0008006" key="4">
    <source>
        <dbReference type="Google" id="ProtNLM"/>
    </source>
</evidence>
<feature type="compositionally biased region" description="Low complexity" evidence="1">
    <location>
        <begin position="209"/>
        <end position="220"/>
    </location>
</feature>
<organism evidence="2 3">
    <name type="scientific">Prorocentrum cordatum</name>
    <dbReference type="NCBI Taxonomy" id="2364126"/>
    <lineage>
        <taxon>Eukaryota</taxon>
        <taxon>Sar</taxon>
        <taxon>Alveolata</taxon>
        <taxon>Dinophyceae</taxon>
        <taxon>Prorocentrales</taxon>
        <taxon>Prorocentraceae</taxon>
        <taxon>Prorocentrum</taxon>
    </lineage>
</organism>
<gene>
    <name evidence="2" type="ORF">PCOR1329_LOCUS62038</name>
</gene>
<evidence type="ECO:0000313" key="3">
    <source>
        <dbReference type="Proteomes" id="UP001189429"/>
    </source>
</evidence>
<name>A0ABN9VX40_9DINO</name>
<accession>A0ABN9VX40</accession>
<dbReference type="Proteomes" id="UP001189429">
    <property type="component" value="Unassembled WGS sequence"/>
</dbReference>
<keyword evidence="3" id="KW-1185">Reference proteome</keyword>
<evidence type="ECO:0000313" key="2">
    <source>
        <dbReference type="EMBL" id="CAK0878190.1"/>
    </source>
</evidence>
<proteinExistence type="predicted"/>
<reference evidence="2" key="1">
    <citation type="submission" date="2023-10" db="EMBL/GenBank/DDBJ databases">
        <authorList>
            <person name="Chen Y."/>
            <person name="Shah S."/>
            <person name="Dougan E. K."/>
            <person name="Thang M."/>
            <person name="Chan C."/>
        </authorList>
    </citation>
    <scope>NUCLEOTIDE SEQUENCE [LARGE SCALE GENOMIC DNA]</scope>
</reference>
<feature type="region of interest" description="Disordered" evidence="1">
    <location>
        <begin position="200"/>
        <end position="220"/>
    </location>
</feature>